<proteinExistence type="predicted"/>
<accession>A0A0F9KW74</accession>
<evidence type="ECO:0000256" key="1">
    <source>
        <dbReference type="SAM" id="MobiDB-lite"/>
    </source>
</evidence>
<comment type="caution">
    <text evidence="2">The sequence shown here is derived from an EMBL/GenBank/DDBJ whole genome shotgun (WGS) entry which is preliminary data.</text>
</comment>
<dbReference type="AlphaFoldDB" id="A0A0F9KW74"/>
<feature type="region of interest" description="Disordered" evidence="1">
    <location>
        <begin position="210"/>
        <end position="265"/>
    </location>
</feature>
<dbReference type="EMBL" id="LAZR01008392">
    <property type="protein sequence ID" value="KKM79051.1"/>
    <property type="molecule type" value="Genomic_DNA"/>
</dbReference>
<reference evidence="2" key="1">
    <citation type="journal article" date="2015" name="Nature">
        <title>Complex archaea that bridge the gap between prokaryotes and eukaryotes.</title>
        <authorList>
            <person name="Spang A."/>
            <person name="Saw J.H."/>
            <person name="Jorgensen S.L."/>
            <person name="Zaremba-Niedzwiedzka K."/>
            <person name="Martijn J."/>
            <person name="Lind A.E."/>
            <person name="van Eijk R."/>
            <person name="Schleper C."/>
            <person name="Guy L."/>
            <person name="Ettema T.J."/>
        </authorList>
    </citation>
    <scope>NUCLEOTIDE SEQUENCE</scope>
</reference>
<gene>
    <name evidence="2" type="ORF">LCGC14_1353790</name>
</gene>
<organism evidence="2">
    <name type="scientific">marine sediment metagenome</name>
    <dbReference type="NCBI Taxonomy" id="412755"/>
    <lineage>
        <taxon>unclassified sequences</taxon>
        <taxon>metagenomes</taxon>
        <taxon>ecological metagenomes</taxon>
    </lineage>
</organism>
<name>A0A0F9KW74_9ZZZZ</name>
<sequence>MTWQEKAHRRAGAMKVGNRFKLVEGENIFRVLPNRSAVLKFKEVKNWRKACASFPPFVEFRAHRDVGPDKKFIISGRDVDGEGKCWITDILIPKLEKSPSKSDKAMAKAMAPQDQYIIQVAWQDRDGNWQGPGFFYVPSPLRPHIMELLGNLKGRQYDHPKESKNIAIVRTGTGMRDTKYGPLVLDEDASVVPIEIIRKVKAFSEVAPEYSESAQREAWGDDLPDVDEEEPDVNDTEEEEEEAPPKRKTKKRAREAFAGTRIGRR</sequence>
<evidence type="ECO:0000313" key="2">
    <source>
        <dbReference type="EMBL" id="KKM79051.1"/>
    </source>
</evidence>
<protein>
    <recommendedName>
        <fullName evidence="3">Bacteriophage T4 Gp32 single-stranded DNA-binding domain-containing protein</fullName>
    </recommendedName>
</protein>
<feature type="compositionally biased region" description="Acidic residues" evidence="1">
    <location>
        <begin position="220"/>
        <end position="242"/>
    </location>
</feature>
<evidence type="ECO:0008006" key="3">
    <source>
        <dbReference type="Google" id="ProtNLM"/>
    </source>
</evidence>